<reference evidence="1" key="1">
    <citation type="submission" date="2021-03" db="EMBL/GenBank/DDBJ databases">
        <title>Comparative genomics and phylogenomic investigation of the class Geoglossomycetes provide insights into ecological specialization and systematics.</title>
        <authorList>
            <person name="Melie T."/>
            <person name="Pirro S."/>
            <person name="Miller A.N."/>
            <person name="Quandt A."/>
        </authorList>
    </citation>
    <scope>NUCLEOTIDE SEQUENCE</scope>
    <source>
        <strain evidence="1">CAQ_001_2017</strain>
    </source>
</reference>
<evidence type="ECO:0000313" key="2">
    <source>
        <dbReference type="Proteomes" id="UP000750711"/>
    </source>
</evidence>
<dbReference type="Proteomes" id="UP000750711">
    <property type="component" value="Unassembled WGS sequence"/>
</dbReference>
<sequence>MDEVPSSYVFTQEEQADAEKVCQSLKRRQLSRESLTYIHLTVRLGKESSLLAIGIVSVVSQAKQKKQARRLAGLFKTLLALTFDSVNGTSQTKIDAALRSYIAPTKEVNGTGGETGVAKRKTKQKHKKRQKTRVQFELGLQNSYSEDSGIAITYRNTDQDRTSDLELIQRISREIRKGLAATGLKRAFYP</sequence>
<name>A0A9P8LJI2_9PEZI</name>
<proteinExistence type="predicted"/>
<dbReference type="AlphaFoldDB" id="A0A9P8LJI2"/>
<dbReference type="EMBL" id="JAGHQM010000001">
    <property type="protein sequence ID" value="KAH0569250.1"/>
    <property type="molecule type" value="Genomic_DNA"/>
</dbReference>
<keyword evidence="2" id="KW-1185">Reference proteome</keyword>
<comment type="caution">
    <text evidence="1">The sequence shown here is derived from an EMBL/GenBank/DDBJ whole genome shotgun (WGS) entry which is preliminary data.</text>
</comment>
<organism evidence="1 2">
    <name type="scientific">Trichoglossum hirsutum</name>
    <dbReference type="NCBI Taxonomy" id="265104"/>
    <lineage>
        <taxon>Eukaryota</taxon>
        <taxon>Fungi</taxon>
        <taxon>Dikarya</taxon>
        <taxon>Ascomycota</taxon>
        <taxon>Pezizomycotina</taxon>
        <taxon>Geoglossomycetes</taxon>
        <taxon>Geoglossales</taxon>
        <taxon>Geoglossaceae</taxon>
        <taxon>Trichoglossum</taxon>
    </lineage>
</organism>
<accession>A0A9P8LJI2</accession>
<evidence type="ECO:0000313" key="1">
    <source>
        <dbReference type="EMBL" id="KAH0569250.1"/>
    </source>
</evidence>
<protein>
    <submittedName>
        <fullName evidence="1">Uncharacterized protein</fullName>
    </submittedName>
</protein>
<gene>
    <name evidence="1" type="ORF">GP486_000006</name>
</gene>